<dbReference type="AlphaFoldDB" id="A0A1J5RM78"/>
<dbReference type="Pfam" id="PF02872">
    <property type="entry name" value="5_nucleotid_C"/>
    <property type="match status" value="1"/>
</dbReference>
<proteinExistence type="predicted"/>
<dbReference type="GO" id="GO:0009166">
    <property type="term" value="P:nucleotide catabolic process"/>
    <property type="evidence" value="ECO:0007669"/>
    <property type="project" value="InterPro"/>
</dbReference>
<gene>
    <name evidence="2" type="primary">yfkN_5</name>
    <name evidence="2" type="ORF">GALL_248190</name>
</gene>
<dbReference type="PANTHER" id="PTHR11575:SF24">
    <property type="entry name" value="5'-NUCLEOTIDASE"/>
    <property type="match status" value="1"/>
</dbReference>
<dbReference type="InterPro" id="IPR008334">
    <property type="entry name" value="5'-Nucleotdase_C"/>
</dbReference>
<evidence type="ECO:0000313" key="2">
    <source>
        <dbReference type="EMBL" id="OIQ93204.1"/>
    </source>
</evidence>
<dbReference type="PRINTS" id="PR01607">
    <property type="entry name" value="APYRASEFAMLY"/>
</dbReference>
<dbReference type="InterPro" id="IPR006179">
    <property type="entry name" value="5_nucleotidase/apyrase"/>
</dbReference>
<sequence>MLRKYFTYLLLFFALMIVAASNAQTAIVEFTDYRIENKLKVDTALLNLIKPYADSVNKTMNQVIGFSLNGLTKKQPESVLGNFMSDCMKTMAEKKFGCKVDIAFVNYGGIRYYIPKGEITVGKIFELMPFDNLIVLQELPGKILQQFLDKMAERDGWPVSGLRMAIKNKKAANVFINDKPLDENATYIVANTDYIANGGDDCEMLRGIGQINKGYLFRDALVEYIMFLSKQGKSIDTKTDNRIVYAN</sequence>
<dbReference type="EMBL" id="MLJW01000212">
    <property type="protein sequence ID" value="OIQ93204.1"/>
    <property type="molecule type" value="Genomic_DNA"/>
</dbReference>
<accession>A0A1J5RM78</accession>
<comment type="caution">
    <text evidence="2">The sequence shown here is derived from an EMBL/GenBank/DDBJ whole genome shotgun (WGS) entry which is preliminary data.</text>
</comment>
<dbReference type="InterPro" id="IPR036907">
    <property type="entry name" value="5'-Nucleotdase_C_sf"/>
</dbReference>
<evidence type="ECO:0000259" key="1">
    <source>
        <dbReference type="Pfam" id="PF02872"/>
    </source>
</evidence>
<organism evidence="2">
    <name type="scientific">mine drainage metagenome</name>
    <dbReference type="NCBI Taxonomy" id="410659"/>
    <lineage>
        <taxon>unclassified sequences</taxon>
        <taxon>metagenomes</taxon>
        <taxon>ecological metagenomes</taxon>
    </lineage>
</organism>
<protein>
    <submittedName>
        <fullName evidence="2">Trifunctional nucleotide phosphoesterase protein YfkN</fullName>
    </submittedName>
</protein>
<dbReference type="PANTHER" id="PTHR11575">
    <property type="entry name" value="5'-NUCLEOTIDASE-RELATED"/>
    <property type="match status" value="1"/>
</dbReference>
<dbReference type="SUPFAM" id="SSF55816">
    <property type="entry name" value="5'-nucleotidase (syn. UDP-sugar hydrolase), C-terminal domain"/>
    <property type="match status" value="1"/>
</dbReference>
<name>A0A1J5RM78_9ZZZZ</name>
<dbReference type="Gene3D" id="3.90.780.10">
    <property type="entry name" value="5'-Nucleotidase, C-terminal domain"/>
    <property type="match status" value="1"/>
</dbReference>
<reference evidence="2" key="1">
    <citation type="submission" date="2016-10" db="EMBL/GenBank/DDBJ databases">
        <title>Sequence of Gallionella enrichment culture.</title>
        <authorList>
            <person name="Poehlein A."/>
            <person name="Muehling M."/>
            <person name="Daniel R."/>
        </authorList>
    </citation>
    <scope>NUCLEOTIDE SEQUENCE</scope>
</reference>
<feature type="domain" description="5'-Nucleotidase C-terminal" evidence="1">
    <location>
        <begin position="69"/>
        <end position="205"/>
    </location>
</feature>
<dbReference type="GO" id="GO:0016787">
    <property type="term" value="F:hydrolase activity"/>
    <property type="evidence" value="ECO:0007669"/>
    <property type="project" value="InterPro"/>
</dbReference>